<dbReference type="Pfam" id="PF10350">
    <property type="entry name" value="DUF2428"/>
    <property type="match status" value="1"/>
</dbReference>
<dbReference type="SUPFAM" id="SSF48371">
    <property type="entry name" value="ARM repeat"/>
    <property type="match status" value="1"/>
</dbReference>
<dbReference type="RefSeq" id="XP_028137098.1">
    <property type="nucleotide sequence ID" value="XM_028281297.1"/>
</dbReference>
<evidence type="ECO:0000313" key="7">
    <source>
        <dbReference type="RefSeq" id="XP_028137098.1"/>
    </source>
</evidence>
<protein>
    <recommendedName>
        <fullName evidence="3">tRNA (32-2'-O)-methyltransferase regulator THADA</fullName>
    </recommendedName>
</protein>
<evidence type="ECO:0000259" key="4">
    <source>
        <dbReference type="Pfam" id="PF10350"/>
    </source>
</evidence>
<dbReference type="Pfam" id="PF25151">
    <property type="entry name" value="TPR_Trm732_C"/>
    <property type="match status" value="1"/>
</dbReference>
<feature type="domain" description="tRNA (32-2'-O)-methyltransferase regulator THADA-like TPR repeats region" evidence="5">
    <location>
        <begin position="501"/>
        <end position="751"/>
    </location>
</feature>
<dbReference type="InterPro" id="IPR011989">
    <property type="entry name" value="ARM-like"/>
</dbReference>
<dbReference type="PANTHER" id="PTHR14387:SF7">
    <property type="entry name" value="THYROID ADENOMA-ASSOCIATED PROTEIN"/>
    <property type="match status" value="1"/>
</dbReference>
<comment type="similarity">
    <text evidence="1">Belongs to the THADA family.</text>
</comment>
<dbReference type="InterPro" id="IPR056842">
    <property type="entry name" value="THADA-like_TPR_C"/>
</dbReference>
<name>A0A6P7FW12_DIAVI</name>
<dbReference type="InterPro" id="IPR051954">
    <property type="entry name" value="tRNA_methyltransferase_THADA"/>
</dbReference>
<dbReference type="InterPro" id="IPR016024">
    <property type="entry name" value="ARM-type_fold"/>
</dbReference>
<dbReference type="PANTHER" id="PTHR14387">
    <property type="entry name" value="THADA/DEATH RECEPTOR INTERACTING PROTEIN"/>
    <property type="match status" value="1"/>
</dbReference>
<sequence length="1786" mass="206687">MPFLWDDVTVEGLQFVVLPFEVIQDERLKSVLLQLENNTKEHEQKEFMKEILDFCNNKDNINSELIWSIMDLLIKYSSKKVLKKYLLDIITKNELTDVVIIHTVSHIFSAIQVHKICNIKLVTDFLNFIYIIQNSTTFNNDLNKYLFPLYVALYDGFVHQLKSNVTNVSSLLEMINIVLKQILSIFVRDVPYIKTVSEKFRTKLILLSHQVIVCEKVGFDIKTKAGLILAHSFQVVPEELLDSVKHKDCIALELLEEYNPEKKLLLGDHELSVFTECEQLVIIYGSILNVVPKEKMCQVKISDKTLLCLVYEGLLECAKKSTSISHLIVEISRTLSIISKHMKNVPAEHIEPLFVQGISFVWSHIEHFVDSVRNYTRQFFAELVVIAAIHNNNGCPQLLNNLIENIKLAGTKQKFKFVALELISSHIGCEYLLEQFKNLVEDLLKVISEPTISEEVCKTYMAMMEKHFQEIDAETWISTWITPPTRLLTICSHCTPLCQKIITRAFQLHPAVLRIVFPNDYIGNIQECGVLLKCLQYARQNGMELTMDNKENTSLYWRGLIDKEKLENFMIHQKEEIRVFVLAALVESQKTTEIFLNWELKYLLKYLCYNITSQIPHVRKQISSYYKKALFRFNAGSQVITRNIGLLKRKVEAGDTFQETLNALTVYQELGESYTKFLQHFTKYLIGNLTFDSNFPRRSISLELLLFIHCFVSVEQWQKFWTEDDVKNCHSILFDTYESNKKMAAILLHNLPFSHIGFTVICFSLTSALLTSRKNNKEYAGLFYHLTSLCLKLKDHIMPIVCNPSPEGYLPDSFEIINESDESTKAQMVLVYAWRSMKEMTLLLAELIRQTIKLEKECVTLPLSVMIKIGEFFWDVFITSKHKGVFEQAYVGFCVICDSFWRSSNQLLNCLPPIWLEDALMLCTGAKQSDKLCATRRSAGLPFLILSIISSEPVFDKSRFHFSITLLLDACKNVETENDEHRMHCMNVLRAMFRHSRLGEMVTAYIAQGVIVAITGFQSETWGVRNSATLLYAALITRMFGVQRTQDSDDLSLKNRLTVRVFFLRYPELFQFLLETLTNESSKSDSLLLHPVLMILARLYPSHFEEYNTQMDKYVPHLTTCLSNSVYRTRDLAAWATVPFIRSDQISSHLNSIFDRLSQSDVKDNETHGCLLLVLYIIRSNSTVPEIPISDYLEKTVKILQFAGKKFSHMTASLYLQLVMLILTKYPNYQDLDMLRNLVKILSRQITSNIEPVTSLSKYCQVRLSLLFYIVINKFEETDLTYSTVTNQIICQLYGHDLEMRKFCLNLLIYLNQVHTGYKHSLYQTEEIQIPPEVRFLGNTFDRKSIAKILTSTHQYLKKFLVEEIKHHQYVREEDQVLLFLLLNYYPCAIKCLNTNKQETLDMLLELCSCDNTEDVISAVISCISTFLLHLDYNVLKYEVLVAVLADSASPAASDFRRLAVCDFLAKNYILYCNEDSILITHDLHMVLHIILVLLEDDELIVRNAMSEFATVLKVKVFLGSCANKQQTISGKKWPVIAEKAREDLLNLSSIILPKDGAICFLFSWCCRHFPDSSSNDVSELMRVDTIQVYLEKERKTEREMFVPEHRVEMKTSSKFMVVRMKDQGFVNLDTLRPIRHKGTVPGIVFERGELNSYAENIPFMDLCAEVLHKLLWTLEDGLSYEDKSIFIEEHTLLVTTMLLDALVKHSSPMMLYKTKVSVICALKSTVKFLERYEINTNFIDEFRTYLNETIIGYLTKQVEHNDLFHIKWIIKKIYDPVLRHKRPTV</sequence>
<reference evidence="7" key="1">
    <citation type="submission" date="2025-08" db="UniProtKB">
        <authorList>
            <consortium name="RefSeq"/>
        </authorList>
    </citation>
    <scope>IDENTIFICATION</scope>
    <source>
        <tissue evidence="7">Whole insect</tissue>
    </source>
</reference>
<feature type="domain" description="tRNA (32-2'-O)-methyltransferase regulator THADA-like C-terminal TPR repeats region" evidence="6">
    <location>
        <begin position="1025"/>
        <end position="1176"/>
    </location>
</feature>
<dbReference type="InterPro" id="IPR019442">
    <property type="entry name" value="THADA/TRM732_DUF2428"/>
</dbReference>
<dbReference type="Gene3D" id="1.25.10.10">
    <property type="entry name" value="Leucine-rich Repeat Variant"/>
    <property type="match status" value="1"/>
</dbReference>
<dbReference type="FunCoup" id="A0A6P7FW12">
    <property type="interactions" value="30"/>
</dbReference>
<evidence type="ECO:0000259" key="6">
    <source>
        <dbReference type="Pfam" id="PF25151"/>
    </source>
</evidence>
<dbReference type="OrthoDB" id="73997at2759"/>
<evidence type="ECO:0000259" key="5">
    <source>
        <dbReference type="Pfam" id="PF25150"/>
    </source>
</evidence>
<gene>
    <name evidence="7" type="primary">LOC114331641</name>
</gene>
<evidence type="ECO:0000256" key="1">
    <source>
        <dbReference type="ARBA" id="ARBA00010409"/>
    </source>
</evidence>
<feature type="domain" description="DUF2428" evidence="4">
    <location>
        <begin position="784"/>
        <end position="1022"/>
    </location>
</feature>
<keyword evidence="2" id="KW-0819">tRNA processing</keyword>
<dbReference type="InParanoid" id="A0A6P7FW12"/>
<accession>A0A6P7FW12</accession>
<evidence type="ECO:0000256" key="3">
    <source>
        <dbReference type="ARBA" id="ARBA00035698"/>
    </source>
</evidence>
<proteinExistence type="inferred from homology"/>
<dbReference type="GO" id="GO:0005829">
    <property type="term" value="C:cytosol"/>
    <property type="evidence" value="ECO:0007669"/>
    <property type="project" value="TreeGrafter"/>
</dbReference>
<dbReference type="GO" id="GO:0030488">
    <property type="term" value="P:tRNA methylation"/>
    <property type="evidence" value="ECO:0007669"/>
    <property type="project" value="TreeGrafter"/>
</dbReference>
<organism evidence="7">
    <name type="scientific">Diabrotica virgifera virgifera</name>
    <name type="common">western corn rootworm</name>
    <dbReference type="NCBI Taxonomy" id="50390"/>
    <lineage>
        <taxon>Eukaryota</taxon>
        <taxon>Metazoa</taxon>
        <taxon>Ecdysozoa</taxon>
        <taxon>Arthropoda</taxon>
        <taxon>Hexapoda</taxon>
        <taxon>Insecta</taxon>
        <taxon>Pterygota</taxon>
        <taxon>Neoptera</taxon>
        <taxon>Endopterygota</taxon>
        <taxon>Coleoptera</taxon>
        <taxon>Polyphaga</taxon>
        <taxon>Cucujiformia</taxon>
        <taxon>Chrysomeloidea</taxon>
        <taxon>Chrysomelidae</taxon>
        <taxon>Galerucinae</taxon>
        <taxon>Diabroticina</taxon>
        <taxon>Diabroticites</taxon>
        <taxon>Diabrotica</taxon>
    </lineage>
</organism>
<evidence type="ECO:0000256" key="2">
    <source>
        <dbReference type="ARBA" id="ARBA00022694"/>
    </source>
</evidence>
<dbReference type="Pfam" id="PF25150">
    <property type="entry name" value="TPR_Trm732"/>
    <property type="match status" value="1"/>
</dbReference>
<dbReference type="InterPro" id="IPR056843">
    <property type="entry name" value="THADA-like_TPR"/>
</dbReference>